<evidence type="ECO:0000313" key="2">
    <source>
        <dbReference type="Proteomes" id="UP000265520"/>
    </source>
</evidence>
<name>A0A392UT86_9FABA</name>
<accession>A0A392UT86</accession>
<reference evidence="1 2" key="1">
    <citation type="journal article" date="2018" name="Front. Plant Sci.">
        <title>Red Clover (Trifolium pratense) and Zigzag Clover (T. medium) - A Picture of Genomic Similarities and Differences.</title>
        <authorList>
            <person name="Dluhosova J."/>
            <person name="Istvanek J."/>
            <person name="Nedelnik J."/>
            <person name="Repkova J."/>
        </authorList>
    </citation>
    <scope>NUCLEOTIDE SEQUENCE [LARGE SCALE GENOMIC DNA]</scope>
    <source>
        <strain evidence="2">cv. 10/8</strain>
        <tissue evidence="1">Leaf</tissue>
    </source>
</reference>
<dbReference type="EMBL" id="LXQA010964444">
    <property type="protein sequence ID" value="MCI79027.1"/>
    <property type="molecule type" value="Genomic_DNA"/>
</dbReference>
<protein>
    <submittedName>
        <fullName evidence="1">Uncharacterized protein</fullName>
    </submittedName>
</protein>
<organism evidence="1 2">
    <name type="scientific">Trifolium medium</name>
    <dbReference type="NCBI Taxonomy" id="97028"/>
    <lineage>
        <taxon>Eukaryota</taxon>
        <taxon>Viridiplantae</taxon>
        <taxon>Streptophyta</taxon>
        <taxon>Embryophyta</taxon>
        <taxon>Tracheophyta</taxon>
        <taxon>Spermatophyta</taxon>
        <taxon>Magnoliopsida</taxon>
        <taxon>eudicotyledons</taxon>
        <taxon>Gunneridae</taxon>
        <taxon>Pentapetalae</taxon>
        <taxon>rosids</taxon>
        <taxon>fabids</taxon>
        <taxon>Fabales</taxon>
        <taxon>Fabaceae</taxon>
        <taxon>Papilionoideae</taxon>
        <taxon>50 kb inversion clade</taxon>
        <taxon>NPAAA clade</taxon>
        <taxon>Hologalegina</taxon>
        <taxon>IRL clade</taxon>
        <taxon>Trifolieae</taxon>
        <taxon>Trifolium</taxon>
    </lineage>
</organism>
<keyword evidence="2" id="KW-1185">Reference proteome</keyword>
<dbReference type="Proteomes" id="UP000265520">
    <property type="component" value="Unassembled WGS sequence"/>
</dbReference>
<sequence length="31" mass="3760">MKMLNKLEMTIPFVETLEKIPEYAKFMKELL</sequence>
<gene>
    <name evidence="1" type="ORF">A2U01_0100298</name>
</gene>
<comment type="caution">
    <text evidence="1">The sequence shown here is derived from an EMBL/GenBank/DDBJ whole genome shotgun (WGS) entry which is preliminary data.</text>
</comment>
<feature type="non-terminal residue" evidence="1">
    <location>
        <position position="31"/>
    </location>
</feature>
<evidence type="ECO:0000313" key="1">
    <source>
        <dbReference type="EMBL" id="MCI79027.1"/>
    </source>
</evidence>
<dbReference type="AlphaFoldDB" id="A0A392UT86"/>
<proteinExistence type="predicted"/>